<dbReference type="Proteomes" id="UP000026915">
    <property type="component" value="Chromosome 1"/>
</dbReference>
<feature type="compositionally biased region" description="Polar residues" evidence="5">
    <location>
        <begin position="261"/>
        <end position="280"/>
    </location>
</feature>
<feature type="region of interest" description="Disordered" evidence="5">
    <location>
        <begin position="40"/>
        <end position="64"/>
    </location>
</feature>
<sequence>MPPRRQNRQRDDHEIEIAELRQQIQELQEQLARRDAQINNSNSSDEENDTNPFHQNLSSDEEVPIRRLRTAATRDLGIKVDIPEFEGRLHPDDFLDWLYTIERVFELKDIPDEKRVKLVGIKLKKYASIWWENLKRQREREGRNKIRTWDKMRRELKRKFLPEHYRQEIFIKFHNLRQKTMTVEEYTMEFEQLHMKCDVHEPEEQTVARYLGGLNVGIADVVQLQPYWNLNDVIRLALKVEKQQLRKSSMSSSRQKDSTSNRGRQSSATIPPPKVNSSKTINHKETTSTRAPNVNKKCFKCQGFGHIASDCPNRRIISLIEEEVMEEPSLEEVDDELEIFNNEEIEEVSADHGEALVVRRNLNTAMLTEDESWLRHNIFHTRCTSQGKVCNVIIDSGSCENVIANYMVKKLKLQTEVHPHPYKLQWLRKGNEVKVTKRCCVQFSIGNKYEDEVWCDVIPMDACHLLLGRPWQYDRRAHHDGYKNTYSFIKDGAKIMLTPLKPEDCPKKQEKDKALITMSGLNKAFRKSSLLYLLLVCEENEVSSPLSKDVKPIIEEFCDVVPEEIPHGLPPMRDIQHAIDFIPGSIIPNKPAYRMSPQEHKELQHQVKQLLEKGLVRESVSPCAVPALLVPKKDGTWRMCIDSRAVNKITIKYRFPIPRLDDLLDQLHGYVVSNQGIEVDQSKIDAIVNWPVPKSLHDVRSFHGLTSFYRRFIKNFSSVAAPLTECLKQDSFIWSTKAQHSFEELKEKITKAPVLALPNFDLVFEVDCDASNIAGLSIFAPKEMADCCTQRIIC</sequence>
<accession>A0A061DVC7</accession>
<evidence type="ECO:0000259" key="6">
    <source>
        <dbReference type="PROSITE" id="PS50158"/>
    </source>
</evidence>
<dbReference type="InParanoid" id="A0A061DVC7"/>
<keyword evidence="3" id="KW-0238">DNA-binding</keyword>
<evidence type="ECO:0000256" key="5">
    <source>
        <dbReference type="SAM" id="MobiDB-lite"/>
    </source>
</evidence>
<dbReference type="PANTHER" id="PTHR35046:SF9">
    <property type="entry name" value="RNA-DIRECTED DNA POLYMERASE"/>
    <property type="match status" value="1"/>
</dbReference>
<dbReference type="GO" id="GO:0004190">
    <property type="term" value="F:aspartic-type endopeptidase activity"/>
    <property type="evidence" value="ECO:0007669"/>
    <property type="project" value="UniProtKB-KW"/>
</dbReference>
<dbReference type="GO" id="GO:0006508">
    <property type="term" value="P:proteolysis"/>
    <property type="evidence" value="ECO:0007669"/>
    <property type="project" value="UniProtKB-KW"/>
</dbReference>
<proteinExistence type="predicted"/>
<dbReference type="Gene3D" id="3.30.70.270">
    <property type="match status" value="2"/>
</dbReference>
<dbReference type="GO" id="GO:0008270">
    <property type="term" value="F:zinc ion binding"/>
    <property type="evidence" value="ECO:0007669"/>
    <property type="project" value="UniProtKB-KW"/>
</dbReference>
<evidence type="ECO:0000313" key="7">
    <source>
        <dbReference type="EMBL" id="EOX96724.1"/>
    </source>
</evidence>
<dbReference type="AlphaFoldDB" id="A0A061DVC7"/>
<keyword evidence="2" id="KW-0064">Aspartyl protease</keyword>
<keyword evidence="4" id="KW-0479">Metal-binding</keyword>
<dbReference type="Pfam" id="PF17919">
    <property type="entry name" value="RT_RNaseH_2"/>
    <property type="match status" value="1"/>
</dbReference>
<dbReference type="CDD" id="cd00303">
    <property type="entry name" value="retropepsin_like"/>
    <property type="match status" value="1"/>
</dbReference>
<feature type="domain" description="CCHC-type" evidence="6">
    <location>
        <begin position="297"/>
        <end position="313"/>
    </location>
</feature>
<evidence type="ECO:0000256" key="1">
    <source>
        <dbReference type="ARBA" id="ARBA00022670"/>
    </source>
</evidence>
<dbReference type="EMBL" id="CM001879">
    <property type="protein sequence ID" value="EOX96724.1"/>
    <property type="molecule type" value="Genomic_DNA"/>
</dbReference>
<dbReference type="SUPFAM" id="SSF56672">
    <property type="entry name" value="DNA/RNA polymerases"/>
    <property type="match status" value="1"/>
</dbReference>
<dbReference type="PANTHER" id="PTHR35046">
    <property type="entry name" value="ZINC KNUCKLE (CCHC-TYPE) FAMILY PROTEIN"/>
    <property type="match status" value="1"/>
</dbReference>
<keyword evidence="8" id="KW-1185">Reference proteome</keyword>
<dbReference type="Pfam" id="PF00098">
    <property type="entry name" value="zf-CCHC"/>
    <property type="match status" value="1"/>
</dbReference>
<organism evidence="7 8">
    <name type="scientific">Theobroma cacao</name>
    <name type="common">Cacao</name>
    <name type="synonym">Cocoa</name>
    <dbReference type="NCBI Taxonomy" id="3641"/>
    <lineage>
        <taxon>Eukaryota</taxon>
        <taxon>Viridiplantae</taxon>
        <taxon>Streptophyta</taxon>
        <taxon>Embryophyta</taxon>
        <taxon>Tracheophyta</taxon>
        <taxon>Spermatophyta</taxon>
        <taxon>Magnoliopsida</taxon>
        <taxon>eudicotyledons</taxon>
        <taxon>Gunneridae</taxon>
        <taxon>Pentapetalae</taxon>
        <taxon>rosids</taxon>
        <taxon>malvids</taxon>
        <taxon>Malvales</taxon>
        <taxon>Malvaceae</taxon>
        <taxon>Byttnerioideae</taxon>
        <taxon>Theobroma</taxon>
    </lineage>
</organism>
<dbReference type="HOGENOM" id="CLU_018037_1_0_1"/>
<dbReference type="InterPro" id="IPR005162">
    <property type="entry name" value="Retrotrans_gag_dom"/>
</dbReference>
<evidence type="ECO:0000256" key="2">
    <source>
        <dbReference type="ARBA" id="ARBA00022750"/>
    </source>
</evidence>
<dbReference type="InterPro" id="IPR041577">
    <property type="entry name" value="RT_RNaseH_2"/>
</dbReference>
<dbReference type="InterPro" id="IPR043128">
    <property type="entry name" value="Rev_trsase/Diguanyl_cyclase"/>
</dbReference>
<dbReference type="Gene3D" id="4.10.60.10">
    <property type="entry name" value="Zinc finger, CCHC-type"/>
    <property type="match status" value="1"/>
</dbReference>
<reference evidence="7 8" key="1">
    <citation type="journal article" date="2013" name="Genome Biol.">
        <title>The genome sequence of the most widely cultivated cacao type and its use to identify candidate genes regulating pod color.</title>
        <authorList>
            <person name="Motamayor J.C."/>
            <person name="Mockaitis K."/>
            <person name="Schmutz J."/>
            <person name="Haiminen N."/>
            <person name="Iii D.L."/>
            <person name="Cornejo O."/>
            <person name="Findley S.D."/>
            <person name="Zheng P."/>
            <person name="Utro F."/>
            <person name="Royaert S."/>
            <person name="Saski C."/>
            <person name="Jenkins J."/>
            <person name="Podicheti R."/>
            <person name="Zhao M."/>
            <person name="Scheffler B.E."/>
            <person name="Stack J.C."/>
            <person name="Feltus F.A."/>
            <person name="Mustiga G.M."/>
            <person name="Amores F."/>
            <person name="Phillips W."/>
            <person name="Marelli J.P."/>
            <person name="May G.D."/>
            <person name="Shapiro H."/>
            <person name="Ma J."/>
            <person name="Bustamante C.D."/>
            <person name="Schnell R.J."/>
            <person name="Main D."/>
            <person name="Gilbert D."/>
            <person name="Parida L."/>
            <person name="Kuhn D.N."/>
        </authorList>
    </citation>
    <scope>NUCLEOTIDE SEQUENCE [LARGE SCALE GENOMIC DNA]</scope>
    <source>
        <strain evidence="8">cv. Matina 1-6</strain>
    </source>
</reference>
<evidence type="ECO:0000256" key="4">
    <source>
        <dbReference type="PROSITE-ProRule" id="PRU00047"/>
    </source>
</evidence>
<dbReference type="eggNOG" id="KOG0017">
    <property type="taxonomic scope" value="Eukaryota"/>
</dbReference>
<name>A0A061DVC7_THECC</name>
<dbReference type="InterPro" id="IPR001878">
    <property type="entry name" value="Znf_CCHC"/>
</dbReference>
<dbReference type="Gene3D" id="2.40.70.10">
    <property type="entry name" value="Acid Proteases"/>
    <property type="match status" value="1"/>
</dbReference>
<feature type="region of interest" description="Disordered" evidence="5">
    <location>
        <begin position="245"/>
        <end position="289"/>
    </location>
</feature>
<dbReference type="PROSITE" id="PS50158">
    <property type="entry name" value="ZF_CCHC"/>
    <property type="match status" value="1"/>
</dbReference>
<dbReference type="Gene3D" id="3.10.10.10">
    <property type="entry name" value="HIV Type 1 Reverse Transcriptase, subunit A, domain 1"/>
    <property type="match status" value="1"/>
</dbReference>
<dbReference type="InterPro" id="IPR036875">
    <property type="entry name" value="Znf_CCHC_sf"/>
</dbReference>
<dbReference type="OMA" id="QCERTSH"/>
<dbReference type="InterPro" id="IPR021109">
    <property type="entry name" value="Peptidase_aspartic_dom_sf"/>
</dbReference>
<dbReference type="Gramene" id="EOX96724">
    <property type="protein sequence ID" value="EOX96724"/>
    <property type="gene ID" value="TCM_005914"/>
</dbReference>
<dbReference type="InterPro" id="IPR043502">
    <property type="entry name" value="DNA/RNA_pol_sf"/>
</dbReference>
<keyword evidence="2" id="KW-0378">Hydrolase</keyword>
<keyword evidence="4" id="KW-0862">Zinc</keyword>
<dbReference type="Pfam" id="PF03732">
    <property type="entry name" value="Retrotrans_gag"/>
    <property type="match status" value="1"/>
</dbReference>
<dbReference type="GO" id="GO:0003677">
    <property type="term" value="F:DNA binding"/>
    <property type="evidence" value="ECO:0007669"/>
    <property type="project" value="UniProtKB-KW"/>
</dbReference>
<protein>
    <submittedName>
        <fullName evidence="7">Gag-pol polyprotein, putative</fullName>
    </submittedName>
</protein>
<dbReference type="FunFam" id="3.30.70.270:FF:000020">
    <property type="entry name" value="Transposon Tf2-6 polyprotein-like Protein"/>
    <property type="match status" value="1"/>
</dbReference>
<keyword evidence="4" id="KW-0863">Zinc-finger</keyword>
<dbReference type="SMART" id="SM00343">
    <property type="entry name" value="ZnF_C2HC"/>
    <property type="match status" value="1"/>
</dbReference>
<evidence type="ECO:0000313" key="8">
    <source>
        <dbReference type="Proteomes" id="UP000026915"/>
    </source>
</evidence>
<gene>
    <name evidence="7" type="ORF">TCM_005914</name>
</gene>
<evidence type="ECO:0000256" key="3">
    <source>
        <dbReference type="ARBA" id="ARBA00023125"/>
    </source>
</evidence>
<keyword evidence="1" id="KW-0645">Protease</keyword>
<dbReference type="SUPFAM" id="SSF57756">
    <property type="entry name" value="Retrovirus zinc finger-like domains"/>
    <property type="match status" value="1"/>
</dbReference>